<evidence type="ECO:0000256" key="5">
    <source>
        <dbReference type="ARBA" id="ARBA00023012"/>
    </source>
</evidence>
<dbReference type="EMBL" id="BARU01013801">
    <property type="protein sequence ID" value="GAH41001.1"/>
    <property type="molecule type" value="Genomic_DNA"/>
</dbReference>
<evidence type="ECO:0000256" key="1">
    <source>
        <dbReference type="ARBA" id="ARBA00000085"/>
    </source>
</evidence>
<proteinExistence type="predicted"/>
<dbReference type="EC" id="2.7.13.3" evidence="2"/>
<dbReference type="InterPro" id="IPR050736">
    <property type="entry name" value="Sensor_HK_Regulatory"/>
</dbReference>
<dbReference type="InterPro" id="IPR036890">
    <property type="entry name" value="HATPase_C_sf"/>
</dbReference>
<feature type="coiled-coil region" evidence="6">
    <location>
        <begin position="19"/>
        <end position="49"/>
    </location>
</feature>
<evidence type="ECO:0000256" key="4">
    <source>
        <dbReference type="ARBA" id="ARBA00022777"/>
    </source>
</evidence>
<evidence type="ECO:0000259" key="8">
    <source>
        <dbReference type="PROSITE" id="PS50113"/>
    </source>
</evidence>
<comment type="catalytic activity">
    <reaction evidence="1">
        <text>ATP + protein L-histidine = ADP + protein N-phospho-L-histidine.</text>
        <dbReference type="EC" id="2.7.13.3"/>
    </reaction>
</comment>
<feature type="non-terminal residue" evidence="9">
    <location>
        <position position="1"/>
    </location>
</feature>
<gene>
    <name evidence="9" type="ORF">S03H2_24709</name>
</gene>
<feature type="non-terminal residue" evidence="9">
    <location>
        <position position="185"/>
    </location>
</feature>
<keyword evidence="4" id="KW-0418">Kinase</keyword>
<feature type="domain" description="Histidine kinase" evidence="7">
    <location>
        <begin position="56"/>
        <end position="185"/>
    </location>
</feature>
<dbReference type="GO" id="GO:0000155">
    <property type="term" value="F:phosphorelay sensor kinase activity"/>
    <property type="evidence" value="ECO:0007669"/>
    <property type="project" value="InterPro"/>
</dbReference>
<evidence type="ECO:0000256" key="6">
    <source>
        <dbReference type="SAM" id="Coils"/>
    </source>
</evidence>
<keyword evidence="6" id="KW-0175">Coiled coil</keyword>
<keyword evidence="5" id="KW-0902">Two-component regulatory system</keyword>
<accession>X1F5W7</accession>
<dbReference type="AlphaFoldDB" id="X1F5W7"/>
<dbReference type="SMART" id="SM00388">
    <property type="entry name" value="HisKA"/>
    <property type="match status" value="1"/>
</dbReference>
<dbReference type="InterPro" id="IPR036097">
    <property type="entry name" value="HisK_dim/P_sf"/>
</dbReference>
<evidence type="ECO:0000259" key="7">
    <source>
        <dbReference type="PROSITE" id="PS50109"/>
    </source>
</evidence>
<dbReference type="PROSITE" id="PS50109">
    <property type="entry name" value="HIS_KIN"/>
    <property type="match status" value="1"/>
</dbReference>
<protein>
    <recommendedName>
        <fullName evidence="2">histidine kinase</fullName>
        <ecNumber evidence="2">2.7.13.3</ecNumber>
    </recommendedName>
</protein>
<dbReference type="CDD" id="cd00082">
    <property type="entry name" value="HisKA"/>
    <property type="match status" value="1"/>
</dbReference>
<reference evidence="9" key="1">
    <citation type="journal article" date="2014" name="Front. Microbiol.">
        <title>High frequency of phylogenetically diverse reductive dehalogenase-homologous genes in deep subseafloor sedimentary metagenomes.</title>
        <authorList>
            <person name="Kawai M."/>
            <person name="Futagami T."/>
            <person name="Toyoda A."/>
            <person name="Takaki Y."/>
            <person name="Nishi S."/>
            <person name="Hori S."/>
            <person name="Arai W."/>
            <person name="Tsubouchi T."/>
            <person name="Morono Y."/>
            <person name="Uchiyama I."/>
            <person name="Ito T."/>
            <person name="Fujiyama A."/>
            <person name="Inagaki F."/>
            <person name="Takami H."/>
        </authorList>
    </citation>
    <scope>NUCLEOTIDE SEQUENCE</scope>
    <source>
        <strain evidence="9">Expedition CK06-06</strain>
    </source>
</reference>
<dbReference type="Gene3D" id="1.10.287.130">
    <property type="match status" value="1"/>
</dbReference>
<dbReference type="Gene3D" id="3.30.565.10">
    <property type="entry name" value="Histidine kinase-like ATPase, C-terminal domain"/>
    <property type="match status" value="1"/>
</dbReference>
<name>X1F5W7_9ZZZZ</name>
<dbReference type="SUPFAM" id="SSF55874">
    <property type="entry name" value="ATPase domain of HSP90 chaperone/DNA topoisomerase II/histidine kinase"/>
    <property type="match status" value="1"/>
</dbReference>
<feature type="domain" description="PAC" evidence="8">
    <location>
        <begin position="1"/>
        <end position="31"/>
    </location>
</feature>
<organism evidence="9">
    <name type="scientific">marine sediment metagenome</name>
    <dbReference type="NCBI Taxonomy" id="412755"/>
    <lineage>
        <taxon>unclassified sequences</taxon>
        <taxon>metagenomes</taxon>
        <taxon>ecological metagenomes</taxon>
    </lineage>
</organism>
<dbReference type="InterPro" id="IPR003661">
    <property type="entry name" value="HisK_dim/P_dom"/>
</dbReference>
<dbReference type="InterPro" id="IPR005467">
    <property type="entry name" value="His_kinase_dom"/>
</dbReference>
<dbReference type="SUPFAM" id="SSF47384">
    <property type="entry name" value="Homodimeric domain of signal transducing histidine kinase"/>
    <property type="match status" value="1"/>
</dbReference>
<sequence length="185" mass="21765">PTLDQEGKTIKVLGTFDDISNLKLAEQKLRKSEEKLRKQNIELRRLDELKNDFVTIAAHELKTPMVSITGYTDYILTHNKDLDFEIRKDLLLIQKNSQRLNLLIEKLLDVMKIDKKKMEIIREEKNIYDIIENCVEELSFQINDKKLNVIVDVRKDLYMKVDPYRIYEVFSNLFSNAVNFTLNGG</sequence>
<evidence type="ECO:0000256" key="2">
    <source>
        <dbReference type="ARBA" id="ARBA00012438"/>
    </source>
</evidence>
<evidence type="ECO:0000313" key="9">
    <source>
        <dbReference type="EMBL" id="GAH41001.1"/>
    </source>
</evidence>
<keyword evidence="3" id="KW-0808">Transferase</keyword>
<dbReference type="Gene3D" id="3.30.450.20">
    <property type="entry name" value="PAS domain"/>
    <property type="match status" value="1"/>
</dbReference>
<comment type="caution">
    <text evidence="9">The sequence shown here is derived from an EMBL/GenBank/DDBJ whole genome shotgun (WGS) entry which is preliminary data.</text>
</comment>
<dbReference type="PROSITE" id="PS50113">
    <property type="entry name" value="PAC"/>
    <property type="match status" value="1"/>
</dbReference>
<evidence type="ECO:0000256" key="3">
    <source>
        <dbReference type="ARBA" id="ARBA00022679"/>
    </source>
</evidence>
<dbReference type="PANTHER" id="PTHR43711">
    <property type="entry name" value="TWO-COMPONENT HISTIDINE KINASE"/>
    <property type="match status" value="1"/>
</dbReference>
<dbReference type="InterPro" id="IPR000700">
    <property type="entry name" value="PAS-assoc_C"/>
</dbReference>
<dbReference type="Pfam" id="PF00512">
    <property type="entry name" value="HisKA"/>
    <property type="match status" value="1"/>
</dbReference>
<dbReference type="PANTHER" id="PTHR43711:SF1">
    <property type="entry name" value="HISTIDINE KINASE 1"/>
    <property type="match status" value="1"/>
</dbReference>